<comment type="caution">
    <text evidence="2">The sequence shown here is derived from an EMBL/GenBank/DDBJ whole genome shotgun (WGS) entry which is preliminary data.</text>
</comment>
<feature type="transmembrane region" description="Helical" evidence="1">
    <location>
        <begin position="100"/>
        <end position="122"/>
    </location>
</feature>
<dbReference type="Proteomes" id="UP000762676">
    <property type="component" value="Unassembled WGS sequence"/>
</dbReference>
<dbReference type="EMBL" id="BMAT01002845">
    <property type="protein sequence ID" value="GFS15426.1"/>
    <property type="molecule type" value="Genomic_DNA"/>
</dbReference>
<accession>A0AAV4J426</accession>
<evidence type="ECO:0000256" key="1">
    <source>
        <dbReference type="SAM" id="Phobius"/>
    </source>
</evidence>
<keyword evidence="1" id="KW-0812">Transmembrane</keyword>
<reference evidence="2 3" key="1">
    <citation type="journal article" date="2021" name="Elife">
        <title>Chloroplast acquisition without the gene transfer in kleptoplastic sea slugs, Plakobranchus ocellatus.</title>
        <authorList>
            <person name="Maeda T."/>
            <person name="Takahashi S."/>
            <person name="Yoshida T."/>
            <person name="Shimamura S."/>
            <person name="Takaki Y."/>
            <person name="Nagai Y."/>
            <person name="Toyoda A."/>
            <person name="Suzuki Y."/>
            <person name="Arimoto A."/>
            <person name="Ishii H."/>
            <person name="Satoh N."/>
            <person name="Nishiyama T."/>
            <person name="Hasebe M."/>
            <person name="Maruyama T."/>
            <person name="Minagawa J."/>
            <person name="Obokata J."/>
            <person name="Shigenobu S."/>
        </authorList>
    </citation>
    <scope>NUCLEOTIDE SEQUENCE [LARGE SCALE GENOMIC DNA]</scope>
</reference>
<feature type="transmembrane region" description="Helical" evidence="1">
    <location>
        <begin position="12"/>
        <end position="34"/>
    </location>
</feature>
<feature type="transmembrane region" description="Helical" evidence="1">
    <location>
        <begin position="55"/>
        <end position="80"/>
    </location>
</feature>
<dbReference type="AlphaFoldDB" id="A0AAV4J426"/>
<keyword evidence="3" id="KW-1185">Reference proteome</keyword>
<keyword evidence="1" id="KW-1133">Transmembrane helix</keyword>
<organism evidence="2 3">
    <name type="scientific">Elysia marginata</name>
    <dbReference type="NCBI Taxonomy" id="1093978"/>
    <lineage>
        <taxon>Eukaryota</taxon>
        <taxon>Metazoa</taxon>
        <taxon>Spiralia</taxon>
        <taxon>Lophotrochozoa</taxon>
        <taxon>Mollusca</taxon>
        <taxon>Gastropoda</taxon>
        <taxon>Heterobranchia</taxon>
        <taxon>Euthyneura</taxon>
        <taxon>Panpulmonata</taxon>
        <taxon>Sacoglossa</taxon>
        <taxon>Placobranchoidea</taxon>
        <taxon>Plakobranchidae</taxon>
        <taxon>Elysia</taxon>
    </lineage>
</organism>
<gene>
    <name evidence="2" type="ORF">ElyMa_001449100</name>
</gene>
<keyword evidence="1" id="KW-0472">Membrane</keyword>
<protein>
    <submittedName>
        <fullName evidence="2">Uncharacterized protein</fullName>
    </submittedName>
</protein>
<sequence length="132" mass="14855">MEFIVEPWMMGLIIVSCLLGSLGSYLFYILLALITNLEKKPFNENILITGILTGILERAFFTCLIGFGIQGVAIAMIAWITIKSQLHDKALIDNHINVKVVYLGVLSSMGSLFFAIFGGVLWREEHYFIFSF</sequence>
<evidence type="ECO:0000313" key="2">
    <source>
        <dbReference type="EMBL" id="GFS15426.1"/>
    </source>
</evidence>
<proteinExistence type="predicted"/>
<name>A0AAV4J426_9GAST</name>
<evidence type="ECO:0000313" key="3">
    <source>
        <dbReference type="Proteomes" id="UP000762676"/>
    </source>
</evidence>